<accession>X5KC98</accession>
<dbReference type="EMBL" id="HG962375">
    <property type="protein sequence ID" value="CDN96818.1"/>
    <property type="molecule type" value="Genomic_DNA"/>
</dbReference>
<gene>
    <name evidence="1" type="primary">ORF05</name>
</gene>
<evidence type="ECO:0000313" key="1">
    <source>
        <dbReference type="EMBL" id="CDN96818.1"/>
    </source>
</evidence>
<keyword evidence="2" id="KW-1185">Reference proteome</keyword>
<protein>
    <submittedName>
        <fullName evidence="1">Uncharacterized protein</fullName>
    </submittedName>
</protein>
<sequence>MMMYKYARIKRVRNITVYDIACQCWARDFQYDLCCYLLIQHGFSPIQSLEEFQSVWNKLDQEYADFCNEHGCPADPIGFADVRI</sequence>
<name>X5KC98_9CAUD</name>
<dbReference type="RefSeq" id="YP_009031782.1">
    <property type="nucleotide sequence ID" value="NC_024140.1"/>
</dbReference>
<proteinExistence type="predicted"/>
<evidence type="ECO:0000313" key="2">
    <source>
        <dbReference type="Proteomes" id="UP000019788"/>
    </source>
</evidence>
<dbReference type="KEGG" id="vg:19487130"/>
<dbReference type="Proteomes" id="UP000019788">
    <property type="component" value="Segment"/>
</dbReference>
<dbReference type="GeneID" id="19487130"/>
<reference evidence="2" key="1">
    <citation type="journal article" date="2015" name="PLoS ONE">
        <title>Investigation of a Large Collection of Pseudomonas aeruginosa Bacteriophages Collected from a Single Environmental Source in Abidjan, Cote d'Ivoire.</title>
        <authorList>
            <person name="Essoh C."/>
            <person name="Latino L."/>
            <person name="Midoux C."/>
            <person name="Blouin Y."/>
            <person name="Loukou G."/>
            <person name="Nguetta S.P."/>
            <person name="Lathro S."/>
            <person name="Cablanmian A."/>
            <person name="Kouassi A.K."/>
            <person name="Vergnaud G."/>
            <person name="Pourcel C."/>
        </authorList>
    </citation>
    <scope>NUCLEOTIDE SEQUENCE [LARGE SCALE GENOMIC DNA]</scope>
</reference>
<organism evidence="1 2">
    <name type="scientific">Pseudomonas phage vB_PaeP_C2-10_Ab09</name>
    <dbReference type="NCBI Taxonomy" id="1476391"/>
    <lineage>
        <taxon>Viruses</taxon>
        <taxon>Duplodnaviria</taxon>
        <taxon>Heunggongvirae</taxon>
        <taxon>Uroviricota</taxon>
        <taxon>Caudoviricetes</taxon>
        <taxon>Schitoviridae</taxon>
        <taxon>Migulavirinae</taxon>
        <taxon>Litunavirus</taxon>
        <taxon>Litunavirus Ab09</taxon>
    </lineage>
</organism>